<dbReference type="EMBL" id="CP097289">
    <property type="protein sequence ID" value="UQT55333.1"/>
    <property type="molecule type" value="Genomic_DNA"/>
</dbReference>
<dbReference type="RefSeq" id="WP_249586822.1">
    <property type="nucleotide sequence ID" value="NZ_BAAAQL010000008.1"/>
</dbReference>
<accession>A0ABY4PQV5</accession>
<evidence type="ECO:0008006" key="4">
    <source>
        <dbReference type="Google" id="ProtNLM"/>
    </source>
</evidence>
<feature type="compositionally biased region" description="Polar residues" evidence="1">
    <location>
        <begin position="38"/>
        <end position="49"/>
    </location>
</feature>
<keyword evidence="3" id="KW-1185">Reference proteome</keyword>
<reference evidence="2 3" key="1">
    <citation type="submission" date="2022-05" db="EMBL/GenBank/DDBJ databases">
        <authorList>
            <person name="Zhou X."/>
            <person name="Li K."/>
            <person name="Man Y."/>
        </authorList>
    </citation>
    <scope>NUCLEOTIDE SEQUENCE [LARGE SCALE GENOMIC DNA]</scope>
    <source>
        <strain evidence="2 3">MS405</strain>
    </source>
</reference>
<evidence type="ECO:0000313" key="2">
    <source>
        <dbReference type="EMBL" id="UQT55333.1"/>
    </source>
</evidence>
<evidence type="ECO:0000256" key="1">
    <source>
        <dbReference type="SAM" id="MobiDB-lite"/>
    </source>
</evidence>
<proteinExistence type="predicted"/>
<organism evidence="2 3">
    <name type="scientific">Streptomyces durmitorensis</name>
    <dbReference type="NCBI Taxonomy" id="319947"/>
    <lineage>
        <taxon>Bacteria</taxon>
        <taxon>Bacillati</taxon>
        <taxon>Actinomycetota</taxon>
        <taxon>Actinomycetes</taxon>
        <taxon>Kitasatosporales</taxon>
        <taxon>Streptomycetaceae</taxon>
        <taxon>Streptomyces</taxon>
    </lineage>
</organism>
<evidence type="ECO:0000313" key="3">
    <source>
        <dbReference type="Proteomes" id="UP000829992"/>
    </source>
</evidence>
<dbReference type="Proteomes" id="UP000829992">
    <property type="component" value="Chromosome"/>
</dbReference>
<gene>
    <name evidence="2" type="ORF">M4V62_09610</name>
</gene>
<name>A0ABY4PQV5_9ACTN</name>
<sequence>MRYDQERAQEPVTTSAESAKQRAPQTPGAEPARAPHQSGISAVNSGQTPTEMLITQGDRDKMTMRLQQALSTFVENPHQAVQEADSVFEEAATHLTDVLTERRHTLRASWQGPGTETQTEELRLALRQYQETTERLLRI</sequence>
<feature type="region of interest" description="Disordered" evidence="1">
    <location>
        <begin position="1"/>
        <end position="49"/>
    </location>
</feature>
<protein>
    <recommendedName>
        <fullName evidence="4">WXG100 family type VII secretion target</fullName>
    </recommendedName>
</protein>